<dbReference type="AlphaFoldDB" id="A0A383F6K9"/>
<sequence>MIIVDPRTIYMKRRTEGSYSRSILGDLVAI</sequence>
<accession>A0A383F6K9</accession>
<dbReference type="EMBL" id="UINC01232031">
    <property type="protein sequence ID" value="SVE64822.1"/>
    <property type="molecule type" value="Genomic_DNA"/>
</dbReference>
<protein>
    <submittedName>
        <fullName evidence="1">Uncharacterized protein</fullName>
    </submittedName>
</protein>
<proteinExistence type="predicted"/>
<reference evidence="1" key="1">
    <citation type="submission" date="2018-05" db="EMBL/GenBank/DDBJ databases">
        <authorList>
            <person name="Lanie J.A."/>
            <person name="Ng W.-L."/>
            <person name="Kazmierczak K.M."/>
            <person name="Andrzejewski T.M."/>
            <person name="Davidsen T.M."/>
            <person name="Wayne K.J."/>
            <person name="Tettelin H."/>
            <person name="Glass J.I."/>
            <person name="Rusch D."/>
            <person name="Podicherti R."/>
            <person name="Tsui H.-C.T."/>
            <person name="Winkler M.E."/>
        </authorList>
    </citation>
    <scope>NUCLEOTIDE SEQUENCE</scope>
</reference>
<organism evidence="1">
    <name type="scientific">marine metagenome</name>
    <dbReference type="NCBI Taxonomy" id="408172"/>
    <lineage>
        <taxon>unclassified sequences</taxon>
        <taxon>metagenomes</taxon>
        <taxon>ecological metagenomes</taxon>
    </lineage>
</organism>
<evidence type="ECO:0000313" key="1">
    <source>
        <dbReference type="EMBL" id="SVE64822.1"/>
    </source>
</evidence>
<name>A0A383F6K9_9ZZZZ</name>
<gene>
    <name evidence="1" type="ORF">METZ01_LOCUS517676</name>
</gene>